<protein>
    <recommendedName>
        <fullName evidence="4">HTH arsR-type domain-containing protein</fullName>
    </recommendedName>
</protein>
<dbReference type="InterPro" id="IPR051081">
    <property type="entry name" value="HTH_MetalResp_TranReg"/>
</dbReference>
<dbReference type="PANTHER" id="PTHR33154:SF33">
    <property type="entry name" value="TRANSCRIPTIONAL REPRESSOR SDPR"/>
    <property type="match status" value="1"/>
</dbReference>
<dbReference type="AlphaFoldDB" id="A0A917S3H5"/>
<evidence type="ECO:0000259" key="4">
    <source>
        <dbReference type="SMART" id="SM00418"/>
    </source>
</evidence>
<sequence>MTLDFVTEIPPLIDTSDPASMRALSHPTRHRLLAALGDGQATISQLTNRLAINKGNVAHHLGVLVDAGLVRKGPTRTVRGGTEQYYLRAHSRLDVTGDEPARAMLDNLTAQILADASARLNHRVLRLTARQAIALADHLDSVVHHLAPAPEREERYGVLVGVYRHRDVLPPPTEP</sequence>
<dbReference type="InterPro" id="IPR001845">
    <property type="entry name" value="HTH_ArsR_DNA-bd_dom"/>
</dbReference>
<dbReference type="CDD" id="cd00090">
    <property type="entry name" value="HTH_ARSR"/>
    <property type="match status" value="1"/>
</dbReference>
<dbReference type="InterPro" id="IPR036388">
    <property type="entry name" value="WH-like_DNA-bd_sf"/>
</dbReference>
<dbReference type="Proteomes" id="UP000613840">
    <property type="component" value="Unassembled WGS sequence"/>
</dbReference>
<dbReference type="SMART" id="SM00418">
    <property type="entry name" value="HTH_ARSR"/>
    <property type="match status" value="1"/>
</dbReference>
<reference evidence="5" key="2">
    <citation type="submission" date="2020-09" db="EMBL/GenBank/DDBJ databases">
        <authorList>
            <person name="Sun Q."/>
            <person name="Zhou Y."/>
        </authorList>
    </citation>
    <scope>NUCLEOTIDE SEQUENCE</scope>
    <source>
        <strain evidence="5">CGMCC 4.7306</strain>
    </source>
</reference>
<comment type="caution">
    <text evidence="5">The sequence shown here is derived from an EMBL/GenBank/DDBJ whole genome shotgun (WGS) entry which is preliminary data.</text>
</comment>
<evidence type="ECO:0000313" key="6">
    <source>
        <dbReference type="Proteomes" id="UP000613840"/>
    </source>
</evidence>
<keyword evidence="1" id="KW-0805">Transcription regulation</keyword>
<feature type="domain" description="HTH arsR-type" evidence="4">
    <location>
        <begin position="19"/>
        <end position="109"/>
    </location>
</feature>
<dbReference type="Pfam" id="PF12840">
    <property type="entry name" value="HTH_20"/>
    <property type="match status" value="1"/>
</dbReference>
<accession>A0A917S3H5</accession>
<reference evidence="5" key="1">
    <citation type="journal article" date="2014" name="Int. J. Syst. Evol. Microbiol.">
        <title>Complete genome sequence of Corynebacterium casei LMG S-19264T (=DSM 44701T), isolated from a smear-ripened cheese.</title>
        <authorList>
            <consortium name="US DOE Joint Genome Institute (JGI-PGF)"/>
            <person name="Walter F."/>
            <person name="Albersmeier A."/>
            <person name="Kalinowski J."/>
            <person name="Ruckert C."/>
        </authorList>
    </citation>
    <scope>NUCLEOTIDE SEQUENCE</scope>
    <source>
        <strain evidence="5">CGMCC 4.7306</strain>
    </source>
</reference>
<dbReference type="PANTHER" id="PTHR33154">
    <property type="entry name" value="TRANSCRIPTIONAL REGULATOR, ARSR FAMILY"/>
    <property type="match status" value="1"/>
</dbReference>
<dbReference type="SUPFAM" id="SSF46785">
    <property type="entry name" value="Winged helix' DNA-binding domain"/>
    <property type="match status" value="1"/>
</dbReference>
<proteinExistence type="predicted"/>
<evidence type="ECO:0000313" key="5">
    <source>
        <dbReference type="EMBL" id="GGL52804.1"/>
    </source>
</evidence>
<evidence type="ECO:0000256" key="1">
    <source>
        <dbReference type="ARBA" id="ARBA00023015"/>
    </source>
</evidence>
<dbReference type="EMBL" id="BMMZ01000002">
    <property type="protein sequence ID" value="GGL52804.1"/>
    <property type="molecule type" value="Genomic_DNA"/>
</dbReference>
<evidence type="ECO:0000256" key="2">
    <source>
        <dbReference type="ARBA" id="ARBA00023125"/>
    </source>
</evidence>
<keyword evidence="6" id="KW-1185">Reference proteome</keyword>
<keyword evidence="2" id="KW-0238">DNA-binding</keyword>
<dbReference type="InterPro" id="IPR011991">
    <property type="entry name" value="ArsR-like_HTH"/>
</dbReference>
<name>A0A917S3H5_9ACTN</name>
<dbReference type="GO" id="GO:0003700">
    <property type="term" value="F:DNA-binding transcription factor activity"/>
    <property type="evidence" value="ECO:0007669"/>
    <property type="project" value="InterPro"/>
</dbReference>
<dbReference type="InterPro" id="IPR036390">
    <property type="entry name" value="WH_DNA-bd_sf"/>
</dbReference>
<organism evidence="5 6">
    <name type="scientific">Microlunatus endophyticus</name>
    <dbReference type="NCBI Taxonomy" id="1716077"/>
    <lineage>
        <taxon>Bacteria</taxon>
        <taxon>Bacillati</taxon>
        <taxon>Actinomycetota</taxon>
        <taxon>Actinomycetes</taxon>
        <taxon>Propionibacteriales</taxon>
        <taxon>Propionibacteriaceae</taxon>
        <taxon>Microlunatus</taxon>
    </lineage>
</organism>
<keyword evidence="3" id="KW-0804">Transcription</keyword>
<gene>
    <name evidence="5" type="ORF">GCM10011575_08990</name>
</gene>
<dbReference type="GO" id="GO:0003677">
    <property type="term" value="F:DNA binding"/>
    <property type="evidence" value="ECO:0007669"/>
    <property type="project" value="UniProtKB-KW"/>
</dbReference>
<evidence type="ECO:0000256" key="3">
    <source>
        <dbReference type="ARBA" id="ARBA00023163"/>
    </source>
</evidence>
<dbReference type="Gene3D" id="1.10.10.10">
    <property type="entry name" value="Winged helix-like DNA-binding domain superfamily/Winged helix DNA-binding domain"/>
    <property type="match status" value="1"/>
</dbReference>